<keyword evidence="2" id="KW-1185">Reference proteome</keyword>
<dbReference type="STRING" id="237258.SAMN04489756_104163"/>
<reference evidence="1 2" key="1">
    <citation type="submission" date="2016-09" db="EMBL/GenBank/DDBJ databases">
        <authorList>
            <person name="Capua I."/>
            <person name="De Benedictis P."/>
            <person name="Joannis T."/>
            <person name="Lombin L.H."/>
            <person name="Cattoli G."/>
        </authorList>
    </citation>
    <scope>NUCLEOTIDE SEQUENCE [LARGE SCALE GENOMIC DNA]</scope>
    <source>
        <strain evidence="1 2">NRS-1</strain>
    </source>
</reference>
<dbReference type="NCBIfam" id="TIGR03511">
    <property type="entry name" value="GldH_lipo"/>
    <property type="match status" value="1"/>
</dbReference>
<dbReference type="OrthoDB" id="982482at2"/>
<dbReference type="PATRIC" id="fig|237258.4.peg.645"/>
<evidence type="ECO:0000313" key="2">
    <source>
        <dbReference type="Proteomes" id="UP000095601"/>
    </source>
</evidence>
<dbReference type="PROSITE" id="PS51257">
    <property type="entry name" value="PROKAR_LIPOPROTEIN"/>
    <property type="match status" value="1"/>
</dbReference>
<proteinExistence type="predicted"/>
<protein>
    <submittedName>
        <fullName evidence="1">Gliding motility-associated lipoGldH family protein</fullName>
    </submittedName>
</protein>
<dbReference type="EMBL" id="MKGI01000076">
    <property type="protein sequence ID" value="OEL10640.1"/>
    <property type="molecule type" value="Genomic_DNA"/>
</dbReference>
<organism evidence="1 2">
    <name type="scientific">Cloacibacterium normanense</name>
    <dbReference type="NCBI Taxonomy" id="237258"/>
    <lineage>
        <taxon>Bacteria</taxon>
        <taxon>Pseudomonadati</taxon>
        <taxon>Bacteroidota</taxon>
        <taxon>Flavobacteriia</taxon>
        <taxon>Flavobacteriales</taxon>
        <taxon>Weeksellaceae</taxon>
    </lineage>
</organism>
<name>A0A1E5UCQ5_9FLAO</name>
<sequence length="155" mass="18056">MIKYFKIFFVSIMLISCSYNNEVVSMNEVNGTWDKKKELLFTMNIEDTSTPKNIIFVVRNNNDYPYSNLFLITYLKAENEKNFKIDTLNYIMAKPNGEWLGKGFGETKEILFQYKNQYKFPKKGKYIIGVKQGMRTNSLVGIEDLGVKLENSTQP</sequence>
<dbReference type="KEGG" id="cnr:EB819_11060"/>
<dbReference type="Pfam" id="PF14109">
    <property type="entry name" value="GldH_lipo"/>
    <property type="match status" value="1"/>
</dbReference>
<dbReference type="InterPro" id="IPR020018">
    <property type="entry name" value="Motility-assoc_lipoprot_GldH"/>
</dbReference>
<accession>A0A1E5UCQ5</accession>
<dbReference type="Proteomes" id="UP000095601">
    <property type="component" value="Unassembled WGS sequence"/>
</dbReference>
<dbReference type="RefSeq" id="WP_069799937.1">
    <property type="nucleotide sequence ID" value="NZ_CP034157.1"/>
</dbReference>
<evidence type="ECO:0000313" key="1">
    <source>
        <dbReference type="EMBL" id="OEL10640.1"/>
    </source>
</evidence>
<dbReference type="AlphaFoldDB" id="A0A1E5UCQ5"/>
<comment type="caution">
    <text evidence="1">The sequence shown here is derived from an EMBL/GenBank/DDBJ whole genome shotgun (WGS) entry which is preliminary data.</text>
</comment>
<gene>
    <name evidence="1" type="primary">gldH</name>
    <name evidence="1" type="ORF">BHF72_0463</name>
</gene>